<evidence type="ECO:0000313" key="6">
    <source>
        <dbReference type="Proteomes" id="UP000185728"/>
    </source>
</evidence>
<evidence type="ECO:0000256" key="2">
    <source>
        <dbReference type="ARBA" id="ARBA00022884"/>
    </source>
</evidence>
<accession>A0ABY1KX67</accession>
<comment type="caution">
    <text evidence="5">The sequence shown here is derived from an EMBL/GenBank/DDBJ whole genome shotgun (WGS) entry which is preliminary data.</text>
</comment>
<dbReference type="InterPro" id="IPR012340">
    <property type="entry name" value="NA-bd_OB-fold"/>
</dbReference>
<dbReference type="InterPro" id="IPR008231">
    <property type="entry name" value="CsaA"/>
</dbReference>
<dbReference type="InterPro" id="IPR002547">
    <property type="entry name" value="tRNA-bd_dom"/>
</dbReference>
<dbReference type="Pfam" id="PF01588">
    <property type="entry name" value="tRNA_bind"/>
    <property type="match status" value="1"/>
</dbReference>
<dbReference type="PANTHER" id="PTHR11586">
    <property type="entry name" value="TRNA-AMINOACYLATION COFACTOR ARC1 FAMILY MEMBER"/>
    <property type="match status" value="1"/>
</dbReference>
<evidence type="ECO:0000259" key="4">
    <source>
        <dbReference type="PROSITE" id="PS50886"/>
    </source>
</evidence>
<dbReference type="PANTHER" id="PTHR11586:SF37">
    <property type="entry name" value="TRNA-BINDING DOMAIN-CONTAINING PROTEIN"/>
    <property type="match status" value="1"/>
</dbReference>
<reference evidence="5 6" key="1">
    <citation type="submission" date="2017-01" db="EMBL/GenBank/DDBJ databases">
        <authorList>
            <person name="Varghese N."/>
            <person name="Submissions S."/>
        </authorList>
    </citation>
    <scope>NUCLEOTIDE SEQUENCE [LARGE SCALE GENOMIC DNA]</scope>
    <source>
        <strain evidence="5 6">DSM 2061</strain>
    </source>
</reference>
<organism evidence="5 6">
    <name type="scientific">Zobellia uliginosa</name>
    <dbReference type="NCBI Taxonomy" id="143224"/>
    <lineage>
        <taxon>Bacteria</taxon>
        <taxon>Pseudomonadati</taxon>
        <taxon>Bacteroidota</taxon>
        <taxon>Flavobacteriia</taxon>
        <taxon>Flavobacteriales</taxon>
        <taxon>Flavobacteriaceae</taxon>
        <taxon>Zobellia</taxon>
    </lineage>
</organism>
<protein>
    <submittedName>
        <fullName evidence="5">tRNA-binding protein</fullName>
    </submittedName>
</protein>
<dbReference type="NCBIfam" id="NF007495">
    <property type="entry name" value="PRK10089.1-4"/>
    <property type="match status" value="1"/>
</dbReference>
<keyword evidence="1 3" id="KW-0820">tRNA-binding</keyword>
<dbReference type="RefSeq" id="WP_076456088.1">
    <property type="nucleotide sequence ID" value="NZ_FTOB01000004.1"/>
</dbReference>
<evidence type="ECO:0000313" key="5">
    <source>
        <dbReference type="EMBL" id="SIS88370.1"/>
    </source>
</evidence>
<evidence type="ECO:0000256" key="3">
    <source>
        <dbReference type="PROSITE-ProRule" id="PRU00209"/>
    </source>
</evidence>
<dbReference type="NCBIfam" id="TIGR02222">
    <property type="entry name" value="chap_CsaA"/>
    <property type="match status" value="1"/>
</dbReference>
<name>A0ABY1KX67_9FLAO</name>
<feature type="domain" description="TRNA-binding" evidence="4">
    <location>
        <begin position="9"/>
        <end position="112"/>
    </location>
</feature>
<keyword evidence="2 3" id="KW-0694">RNA-binding</keyword>
<dbReference type="PROSITE" id="PS50886">
    <property type="entry name" value="TRBD"/>
    <property type="match status" value="1"/>
</dbReference>
<dbReference type="SUPFAM" id="SSF50249">
    <property type="entry name" value="Nucleic acid-binding proteins"/>
    <property type="match status" value="1"/>
</dbReference>
<dbReference type="InterPro" id="IPR051270">
    <property type="entry name" value="Tyrosine-tRNA_ligase_regulator"/>
</dbReference>
<proteinExistence type="predicted"/>
<dbReference type="Proteomes" id="UP000185728">
    <property type="component" value="Unassembled WGS sequence"/>
</dbReference>
<gene>
    <name evidence="5" type="ORF">SAMN05421766_104612</name>
</gene>
<keyword evidence="6" id="KW-1185">Reference proteome</keyword>
<dbReference type="EMBL" id="FTOB01000004">
    <property type="protein sequence ID" value="SIS88370.1"/>
    <property type="molecule type" value="Genomic_DNA"/>
</dbReference>
<dbReference type="NCBIfam" id="NF007494">
    <property type="entry name" value="PRK10089.1-3"/>
    <property type="match status" value="1"/>
</dbReference>
<dbReference type="CDD" id="cd02798">
    <property type="entry name" value="tRNA_bind_CsaA"/>
    <property type="match status" value="1"/>
</dbReference>
<evidence type="ECO:0000256" key="1">
    <source>
        <dbReference type="ARBA" id="ARBA00022555"/>
    </source>
</evidence>
<sequence>MDETINWQDFAKIDMRVGTIVEVNDFPEARNPAYQVHIDFGGEIGIKKTSAQITALYTKEQLLGTQVVAVVNFPKKQIANFMSECLILGAVNGKDVVLLQPEATVANGLKIS</sequence>
<dbReference type="Gene3D" id="2.40.50.140">
    <property type="entry name" value="Nucleic acid-binding proteins"/>
    <property type="match status" value="1"/>
</dbReference>